<accession>I0W7P3</accession>
<dbReference type="InterPro" id="IPR001680">
    <property type="entry name" value="WD40_rpt"/>
</dbReference>
<dbReference type="InterPro" id="IPR011047">
    <property type="entry name" value="Quinoprotein_ADH-like_sf"/>
</dbReference>
<dbReference type="OrthoDB" id="1317449at2"/>
<evidence type="ECO:0000256" key="2">
    <source>
        <dbReference type="ARBA" id="ARBA00022737"/>
    </source>
</evidence>
<dbReference type="AlphaFoldDB" id="I0W7P3"/>
<dbReference type="STRING" id="946077.W5A_12916"/>
<feature type="repeat" description="WD" evidence="3">
    <location>
        <begin position="259"/>
        <end position="307"/>
    </location>
</feature>
<evidence type="ECO:0000313" key="4">
    <source>
        <dbReference type="EMBL" id="EID72409.1"/>
    </source>
</evidence>
<comment type="caution">
    <text evidence="4">The sequence shown here is derived from an EMBL/GenBank/DDBJ whole genome shotgun (WGS) entry which is preliminary data.</text>
</comment>
<evidence type="ECO:0000256" key="1">
    <source>
        <dbReference type="ARBA" id="ARBA00022574"/>
    </source>
</evidence>
<keyword evidence="1 3" id="KW-0853">WD repeat</keyword>
<organism evidence="4 5">
    <name type="scientific">Imtechella halotolerans K1</name>
    <dbReference type="NCBI Taxonomy" id="946077"/>
    <lineage>
        <taxon>Bacteria</taxon>
        <taxon>Pseudomonadati</taxon>
        <taxon>Bacteroidota</taxon>
        <taxon>Flavobacteriia</taxon>
        <taxon>Flavobacteriales</taxon>
        <taxon>Flavobacteriaceae</taxon>
        <taxon>Imtechella</taxon>
    </lineage>
</organism>
<dbReference type="eggNOG" id="COG2319">
    <property type="taxonomic scope" value="Bacteria"/>
</dbReference>
<dbReference type="InterPro" id="IPR015943">
    <property type="entry name" value="WD40/YVTN_repeat-like_dom_sf"/>
</dbReference>
<sequence length="349" mass="39579">MMRNSLKYVLFFVVFYFSTISIAQENEIVISKLTALNPVSYIDVTFLSDRDTVLVCTLSGRLAQRIKGDANEQLIAQLDDEIYVLAYNKERKHIAASTLENGIVIVHRETGRIEQKLSLIETWALRINYSSDNKYFFANDQRGNRFLWDVNLGYKRISLPDNFPKGSIIAIDNTICTVISTTEIVRWDLSKQQAIEVTKTNLSKFGDMDAHGNIINLRFNEGELLQKGTTNPIYKVKHPSWLRTLASIGGEEGAKRYGIKGHNGYFEDINFQMALTDAKFAGDKIYTSSIDRSLRVWDKKTGTLLESLTGHTATVNRLKVNVSGTQVVSIDLKGGLFFWETNEKRARIN</sequence>
<dbReference type="PANTHER" id="PTHR22847">
    <property type="entry name" value="WD40 REPEAT PROTEIN"/>
    <property type="match status" value="1"/>
</dbReference>
<evidence type="ECO:0000256" key="3">
    <source>
        <dbReference type="PROSITE-ProRule" id="PRU00221"/>
    </source>
</evidence>
<dbReference type="Gene3D" id="2.130.10.10">
    <property type="entry name" value="YVTN repeat-like/Quinoprotein amine dehydrogenase"/>
    <property type="match status" value="2"/>
</dbReference>
<keyword evidence="5" id="KW-1185">Reference proteome</keyword>
<dbReference type="PANTHER" id="PTHR22847:SF637">
    <property type="entry name" value="WD REPEAT DOMAIN 5B"/>
    <property type="match status" value="1"/>
</dbReference>
<dbReference type="Proteomes" id="UP000005938">
    <property type="component" value="Unassembled WGS sequence"/>
</dbReference>
<dbReference type="SUPFAM" id="SSF50998">
    <property type="entry name" value="Quinoprotein alcohol dehydrogenase-like"/>
    <property type="match status" value="1"/>
</dbReference>
<keyword evidence="2" id="KW-0677">Repeat</keyword>
<dbReference type="EMBL" id="AJJU01000037">
    <property type="protein sequence ID" value="EID72409.1"/>
    <property type="molecule type" value="Genomic_DNA"/>
</dbReference>
<evidence type="ECO:0000313" key="5">
    <source>
        <dbReference type="Proteomes" id="UP000005938"/>
    </source>
</evidence>
<gene>
    <name evidence="4" type="ORF">W5A_12916</name>
</gene>
<name>I0W7P3_9FLAO</name>
<dbReference type="SMART" id="SM00320">
    <property type="entry name" value="WD40"/>
    <property type="match status" value="3"/>
</dbReference>
<reference evidence="4 5" key="1">
    <citation type="journal article" date="2012" name="J. Bacteriol.">
        <title>Genome Sequence of the Halotolerant Bacterium Imtechella halotolerans K1T.</title>
        <authorList>
            <person name="Kumar S."/>
            <person name="Vikram S."/>
            <person name="Subramanian S."/>
            <person name="Raghava G.P."/>
            <person name="Pinnaka A.K."/>
        </authorList>
    </citation>
    <scope>NUCLEOTIDE SEQUENCE [LARGE SCALE GENOMIC DNA]</scope>
    <source>
        <strain evidence="4 5">K1</strain>
    </source>
</reference>
<protein>
    <submittedName>
        <fullName evidence="4">Uncharacterized protein</fullName>
    </submittedName>
</protein>
<proteinExistence type="predicted"/>
<dbReference type="PROSITE" id="PS50082">
    <property type="entry name" value="WD_REPEATS_2"/>
    <property type="match status" value="1"/>
</dbReference>